<reference evidence="3 4" key="1">
    <citation type="submission" date="2019-03" db="EMBL/GenBank/DDBJ databases">
        <title>Single cell metagenomics reveals metabolic interactions within the superorganism composed of flagellate Streblomastix strix and complex community of Bacteroidetes bacteria on its surface.</title>
        <authorList>
            <person name="Treitli S.C."/>
            <person name="Kolisko M."/>
            <person name="Husnik F."/>
            <person name="Keeling P."/>
            <person name="Hampl V."/>
        </authorList>
    </citation>
    <scope>NUCLEOTIDE SEQUENCE [LARGE SCALE GENOMIC DNA]</scope>
    <source>
        <strain evidence="3">ST1C</strain>
    </source>
</reference>
<dbReference type="InterPro" id="IPR054734">
    <property type="entry name" value="PqqF-like_C_4"/>
</dbReference>
<protein>
    <recommendedName>
        <fullName evidence="2">Coenzyme PQQ synthesis protein F-like C-terminal lobe domain-containing protein</fullName>
    </recommendedName>
</protein>
<dbReference type="Gene3D" id="3.30.830.10">
    <property type="entry name" value="Metalloenzyme, LuxS/M16 peptidase-like"/>
    <property type="match status" value="2"/>
</dbReference>
<sequence>MKNIWKQFRIECFVLGNCTAEDAVHLGKRMWPLYQQDQQSSSSLSSSSSTALPFKPMPLLLNELKVRNTIQLPPNLSVVLDYVYDSKAEQNSVILLRIASSAQNDYRQHAAIMILSLILEKQLFERLRTQEQLGYKVQSYFGISVGCPCFNVSIQSGTYDPLHLHSRIDSHLEDLIMNELPNMSLKDFFIQKQGSIRLYRDAPTDINFEFNNYSPQIQSHRYSFIEVEAITCAIETLTFPEFLMRAQSFWRGKIYLGQIIIPQYLEKECKNKLQDVSCLENKQKTEINDGTSSVKKQNSFSIIEEVSYNVDDPRTFPFGSRAYFRVFAPRWKTLKNKPPQEMNIQKDISIDNVKDKSAENKNEVNIVKLMEQLLKGKVQELNETQNNNKSIKRPNCPPSPVPYFFVKDVHSFRASCNKWGNNSLW</sequence>
<accession>A0A5J4UT51</accession>
<evidence type="ECO:0000313" key="3">
    <source>
        <dbReference type="EMBL" id="KAA6373553.1"/>
    </source>
</evidence>
<dbReference type="GO" id="GO:0046872">
    <property type="term" value="F:metal ion binding"/>
    <property type="evidence" value="ECO:0007669"/>
    <property type="project" value="UniProtKB-KW"/>
</dbReference>
<keyword evidence="1" id="KW-0479">Metal-binding</keyword>
<proteinExistence type="predicted"/>
<evidence type="ECO:0000256" key="1">
    <source>
        <dbReference type="ARBA" id="ARBA00022723"/>
    </source>
</evidence>
<comment type="caution">
    <text evidence="3">The sequence shown here is derived from an EMBL/GenBank/DDBJ whole genome shotgun (WGS) entry which is preliminary data.</text>
</comment>
<dbReference type="Proteomes" id="UP000324800">
    <property type="component" value="Unassembled WGS sequence"/>
</dbReference>
<dbReference type="InterPro" id="IPR050626">
    <property type="entry name" value="Peptidase_M16"/>
</dbReference>
<dbReference type="OrthoDB" id="952271at2759"/>
<evidence type="ECO:0000259" key="2">
    <source>
        <dbReference type="Pfam" id="PF22456"/>
    </source>
</evidence>
<dbReference type="EMBL" id="SNRW01012647">
    <property type="protein sequence ID" value="KAA6373553.1"/>
    <property type="molecule type" value="Genomic_DNA"/>
</dbReference>
<dbReference type="AlphaFoldDB" id="A0A5J4UT51"/>
<organism evidence="3 4">
    <name type="scientific">Streblomastix strix</name>
    <dbReference type="NCBI Taxonomy" id="222440"/>
    <lineage>
        <taxon>Eukaryota</taxon>
        <taxon>Metamonada</taxon>
        <taxon>Preaxostyla</taxon>
        <taxon>Oxymonadida</taxon>
        <taxon>Streblomastigidae</taxon>
        <taxon>Streblomastix</taxon>
    </lineage>
</organism>
<gene>
    <name evidence="3" type="ORF">EZS28_030919</name>
</gene>
<evidence type="ECO:0000313" key="4">
    <source>
        <dbReference type="Proteomes" id="UP000324800"/>
    </source>
</evidence>
<dbReference type="SUPFAM" id="SSF63411">
    <property type="entry name" value="LuxS/MPP-like metallohydrolase"/>
    <property type="match status" value="1"/>
</dbReference>
<dbReference type="InterPro" id="IPR011249">
    <property type="entry name" value="Metalloenz_LuxS/M16"/>
</dbReference>
<name>A0A5J4UT51_9EUKA</name>
<feature type="domain" description="Coenzyme PQQ synthesis protein F-like C-terminal lobe" evidence="2">
    <location>
        <begin position="115"/>
        <end position="210"/>
    </location>
</feature>
<dbReference type="PANTHER" id="PTHR43690:SF18">
    <property type="entry name" value="INSULIN-DEGRADING ENZYME-RELATED"/>
    <property type="match status" value="1"/>
</dbReference>
<dbReference type="Pfam" id="PF22456">
    <property type="entry name" value="PqqF-like_C_4"/>
    <property type="match status" value="1"/>
</dbReference>
<dbReference type="PANTHER" id="PTHR43690">
    <property type="entry name" value="NARDILYSIN"/>
    <property type="match status" value="1"/>
</dbReference>